<dbReference type="EMBL" id="LIZS01000006">
    <property type="protein sequence ID" value="KPJ54154.1"/>
    <property type="molecule type" value="Genomic_DNA"/>
</dbReference>
<evidence type="ECO:0000256" key="4">
    <source>
        <dbReference type="ARBA" id="ARBA00022801"/>
    </source>
</evidence>
<dbReference type="PATRIC" id="fig|1703770.3.peg.397"/>
<comment type="similarity">
    <text evidence="5">Belongs to the YicC/YloC family.</text>
</comment>
<sequence>MIQSMTGYGRVERRLDDEQVQVSVEVRSTNHRFCEVSLRLPKFMAPLEARLKSLVKNHVTRGFLTVYVSWSQGEGGGTELVVDDAVAGAYREMLDQLKKRHRVEGPIDLATLVSLPGVFKEAKEEHDLEHDWDVLRQLVIDALEAMTVMKREEGKNLADDLLNRAAAIEAVLEAIEERAPRRTEEMREKLRARISDVLSAEGLAAQIGEDRLALEVGFIAERSDITEECVRLRSHLKQFRSFIDDSGAAGRRLNFLLQEMHREVNTLGVKAGDEFISQRVVLLKEELEKLREQMQNVE</sequence>
<keyword evidence="4" id="KW-0378">Hydrolase</keyword>
<evidence type="ECO:0000313" key="8">
    <source>
        <dbReference type="EMBL" id="KPJ54154.1"/>
    </source>
</evidence>
<dbReference type="STRING" id="1703770.AMJ39_01775"/>
<name>A0A0S7WVH8_UNCT6</name>
<dbReference type="Proteomes" id="UP000052008">
    <property type="component" value="Unassembled WGS sequence"/>
</dbReference>
<comment type="caution">
    <text evidence="8">The sequence shown here is derived from an EMBL/GenBank/DDBJ whole genome shotgun (WGS) entry which is preliminary data.</text>
</comment>
<dbReference type="Pfam" id="PF03755">
    <property type="entry name" value="YicC-like_N"/>
    <property type="match status" value="1"/>
</dbReference>
<dbReference type="PANTHER" id="PTHR30636">
    <property type="entry name" value="UPF0701 PROTEIN YICC"/>
    <property type="match status" value="1"/>
</dbReference>
<feature type="domain" description="Endoribonuclease YicC-like N-terminal" evidence="6">
    <location>
        <begin position="2"/>
        <end position="158"/>
    </location>
</feature>
<dbReference type="InterPro" id="IPR013527">
    <property type="entry name" value="YicC-like_N"/>
</dbReference>
<evidence type="ECO:0008006" key="10">
    <source>
        <dbReference type="Google" id="ProtNLM"/>
    </source>
</evidence>
<evidence type="ECO:0000256" key="1">
    <source>
        <dbReference type="ARBA" id="ARBA00001968"/>
    </source>
</evidence>
<keyword evidence="3" id="KW-0255">Endonuclease</keyword>
<dbReference type="Pfam" id="PF08340">
    <property type="entry name" value="YicC-like_C"/>
    <property type="match status" value="1"/>
</dbReference>
<evidence type="ECO:0000313" key="9">
    <source>
        <dbReference type="Proteomes" id="UP000052008"/>
    </source>
</evidence>
<dbReference type="InterPro" id="IPR005229">
    <property type="entry name" value="YicC/YloC-like"/>
</dbReference>
<reference evidence="8 9" key="1">
    <citation type="journal article" date="2015" name="Microbiome">
        <title>Genomic resolution of linkages in carbon, nitrogen, and sulfur cycling among widespread estuary sediment bacteria.</title>
        <authorList>
            <person name="Baker B.J."/>
            <person name="Lazar C.S."/>
            <person name="Teske A.P."/>
            <person name="Dick G.J."/>
        </authorList>
    </citation>
    <scope>NUCLEOTIDE SEQUENCE [LARGE SCALE GENOMIC DNA]</scope>
    <source>
        <strain evidence="8">DG_24</strain>
    </source>
</reference>
<evidence type="ECO:0000259" key="7">
    <source>
        <dbReference type="Pfam" id="PF08340"/>
    </source>
</evidence>
<proteinExistence type="inferred from homology"/>
<gene>
    <name evidence="8" type="ORF">AMJ39_01775</name>
</gene>
<comment type="cofactor">
    <cofactor evidence="1">
        <name>a divalent metal cation</name>
        <dbReference type="ChEBI" id="CHEBI:60240"/>
    </cofactor>
</comment>
<feature type="domain" description="Endoribonuclease YicC-like C-terminal" evidence="7">
    <location>
        <begin position="175"/>
        <end position="298"/>
    </location>
</feature>
<dbReference type="GO" id="GO:0004521">
    <property type="term" value="F:RNA endonuclease activity"/>
    <property type="evidence" value="ECO:0007669"/>
    <property type="project" value="InterPro"/>
</dbReference>
<evidence type="ECO:0000256" key="3">
    <source>
        <dbReference type="ARBA" id="ARBA00022759"/>
    </source>
</evidence>
<evidence type="ECO:0000259" key="6">
    <source>
        <dbReference type="Pfam" id="PF03755"/>
    </source>
</evidence>
<dbReference type="NCBIfam" id="TIGR00255">
    <property type="entry name" value="YicC/YloC family endoribonuclease"/>
    <property type="match status" value="1"/>
</dbReference>
<protein>
    <recommendedName>
        <fullName evidence="10">YicC family protein</fullName>
    </recommendedName>
</protein>
<evidence type="ECO:0000256" key="2">
    <source>
        <dbReference type="ARBA" id="ARBA00022722"/>
    </source>
</evidence>
<evidence type="ECO:0000256" key="5">
    <source>
        <dbReference type="ARBA" id="ARBA00035648"/>
    </source>
</evidence>
<dbReference type="AlphaFoldDB" id="A0A0S7WVH8"/>
<dbReference type="InterPro" id="IPR013551">
    <property type="entry name" value="YicC-like_C"/>
</dbReference>
<keyword evidence="2" id="KW-0540">Nuclease</keyword>
<accession>A0A0S7WVH8</accession>
<dbReference type="GO" id="GO:0016787">
    <property type="term" value="F:hydrolase activity"/>
    <property type="evidence" value="ECO:0007669"/>
    <property type="project" value="UniProtKB-KW"/>
</dbReference>
<dbReference type="PANTHER" id="PTHR30636:SF3">
    <property type="entry name" value="UPF0701 PROTEIN YICC"/>
    <property type="match status" value="1"/>
</dbReference>
<organism evidence="8 9">
    <name type="scientific">candidate division TA06 bacterium DG_24</name>
    <dbReference type="NCBI Taxonomy" id="1703770"/>
    <lineage>
        <taxon>Bacteria</taxon>
        <taxon>Bacteria division TA06</taxon>
    </lineage>
</organism>